<keyword evidence="1" id="KW-0732">Signal</keyword>
<feature type="signal peptide" evidence="1">
    <location>
        <begin position="1"/>
        <end position="17"/>
    </location>
</feature>
<evidence type="ECO:0000313" key="2">
    <source>
        <dbReference type="EMBL" id="OAX30886.1"/>
    </source>
</evidence>
<protein>
    <submittedName>
        <fullName evidence="2">Uncharacterized protein</fullName>
    </submittedName>
</protein>
<dbReference type="EMBL" id="KV449810">
    <property type="protein sequence ID" value="OAX30886.1"/>
    <property type="molecule type" value="Genomic_DNA"/>
</dbReference>
<evidence type="ECO:0000313" key="3">
    <source>
        <dbReference type="Proteomes" id="UP000092154"/>
    </source>
</evidence>
<accession>A0A1B7ME69</accession>
<reference evidence="2 3" key="1">
    <citation type="submission" date="2016-06" db="EMBL/GenBank/DDBJ databases">
        <title>Comparative genomics of the ectomycorrhizal sister species Rhizopogon vinicolor and Rhizopogon vesiculosus (Basidiomycota: Boletales) reveals a divergence of the mating type B locus.</title>
        <authorList>
            <consortium name="DOE Joint Genome Institute"/>
            <person name="Mujic A.B."/>
            <person name="Kuo A."/>
            <person name="Tritt A."/>
            <person name="Lipzen A."/>
            <person name="Chen C."/>
            <person name="Johnson J."/>
            <person name="Sharma A."/>
            <person name="Barry K."/>
            <person name="Grigoriev I.V."/>
            <person name="Spatafora J.W."/>
        </authorList>
    </citation>
    <scope>NUCLEOTIDE SEQUENCE [LARGE SCALE GENOMIC DNA]</scope>
    <source>
        <strain evidence="2 3">AM-OR11-026</strain>
    </source>
</reference>
<keyword evidence="3" id="KW-1185">Reference proteome</keyword>
<dbReference type="Proteomes" id="UP000092154">
    <property type="component" value="Unassembled WGS sequence"/>
</dbReference>
<organism evidence="2 3">
    <name type="scientific">Rhizopogon vinicolor AM-OR11-026</name>
    <dbReference type="NCBI Taxonomy" id="1314800"/>
    <lineage>
        <taxon>Eukaryota</taxon>
        <taxon>Fungi</taxon>
        <taxon>Dikarya</taxon>
        <taxon>Basidiomycota</taxon>
        <taxon>Agaricomycotina</taxon>
        <taxon>Agaricomycetes</taxon>
        <taxon>Agaricomycetidae</taxon>
        <taxon>Boletales</taxon>
        <taxon>Suillineae</taxon>
        <taxon>Rhizopogonaceae</taxon>
        <taxon>Rhizopogon</taxon>
    </lineage>
</organism>
<dbReference type="InParanoid" id="A0A1B7ME69"/>
<proteinExistence type="predicted"/>
<gene>
    <name evidence="2" type="ORF">K503DRAFT_870846</name>
</gene>
<name>A0A1B7ME69_9AGAM</name>
<evidence type="ECO:0000256" key="1">
    <source>
        <dbReference type="SAM" id="SignalP"/>
    </source>
</evidence>
<feature type="chain" id="PRO_5008597301" evidence="1">
    <location>
        <begin position="18"/>
        <end position="99"/>
    </location>
</feature>
<sequence>MRTATLNTIAFVAGAHAQTTITVSAGTTPHYYQPSSTHHIDVDFDSSSHKLITFGSSSTTATSTSTTSTSTGTAMGVSQADTGLLMGATAGMLAFLTFQ</sequence>
<dbReference type="AlphaFoldDB" id="A0A1B7ME69"/>